<proteinExistence type="inferred from homology"/>
<comment type="function">
    <text evidence="9">Structural component of the gap junctions.</text>
</comment>
<dbReference type="PANTHER" id="PTHR11893">
    <property type="entry name" value="INNEXIN"/>
    <property type="match status" value="1"/>
</dbReference>
<evidence type="ECO:0000256" key="9">
    <source>
        <dbReference type="RuleBase" id="RU010713"/>
    </source>
</evidence>
<dbReference type="PANTHER" id="PTHR11893:SF36">
    <property type="entry name" value="INNEXIN-5"/>
    <property type="match status" value="1"/>
</dbReference>
<keyword evidence="7 9" id="KW-0472">Membrane</keyword>
<evidence type="ECO:0000256" key="7">
    <source>
        <dbReference type="ARBA" id="ARBA00023136"/>
    </source>
</evidence>
<keyword evidence="2 9" id="KW-0813">Transport</keyword>
<evidence type="ECO:0000313" key="10">
    <source>
        <dbReference type="EMBL" id="VDI83991.1"/>
    </source>
</evidence>
<keyword evidence="8 9" id="KW-0407">Ion channel</keyword>
<dbReference type="PRINTS" id="PR01262">
    <property type="entry name" value="INNEXIN"/>
</dbReference>
<keyword evidence="11" id="KW-1185">Reference proteome</keyword>
<feature type="transmembrane region" description="Helical" evidence="9">
    <location>
        <begin position="103"/>
        <end position="124"/>
    </location>
</feature>
<dbReference type="InterPro" id="IPR000990">
    <property type="entry name" value="Innexin"/>
</dbReference>
<name>A0A8B6HSK7_MYTGA</name>
<evidence type="ECO:0000256" key="5">
    <source>
        <dbReference type="ARBA" id="ARBA00022989"/>
    </source>
</evidence>
<keyword evidence="3" id="KW-1003">Cell membrane</keyword>
<gene>
    <name evidence="9" type="primary">inx</name>
    <name evidence="10" type="ORF">MGAL_10B026918</name>
</gene>
<dbReference type="GO" id="GO:0005886">
    <property type="term" value="C:plasma membrane"/>
    <property type="evidence" value="ECO:0007669"/>
    <property type="project" value="UniProtKB-SubCell"/>
</dbReference>
<dbReference type="Proteomes" id="UP000596742">
    <property type="component" value="Unassembled WGS sequence"/>
</dbReference>
<reference evidence="10" key="1">
    <citation type="submission" date="2018-11" db="EMBL/GenBank/DDBJ databases">
        <authorList>
            <person name="Alioto T."/>
            <person name="Alioto T."/>
        </authorList>
    </citation>
    <scope>NUCLEOTIDE SEQUENCE</scope>
</reference>
<evidence type="ECO:0000256" key="2">
    <source>
        <dbReference type="ARBA" id="ARBA00022448"/>
    </source>
</evidence>
<comment type="subcellular location">
    <subcellularLocation>
        <location evidence="1 9">Cell membrane</location>
        <topology evidence="1 9">Multi-pass membrane protein</topology>
    </subcellularLocation>
</comment>
<organism evidence="10 11">
    <name type="scientific">Mytilus galloprovincialis</name>
    <name type="common">Mediterranean mussel</name>
    <dbReference type="NCBI Taxonomy" id="29158"/>
    <lineage>
        <taxon>Eukaryota</taxon>
        <taxon>Metazoa</taxon>
        <taxon>Spiralia</taxon>
        <taxon>Lophotrochozoa</taxon>
        <taxon>Mollusca</taxon>
        <taxon>Bivalvia</taxon>
        <taxon>Autobranchia</taxon>
        <taxon>Pteriomorphia</taxon>
        <taxon>Mytilida</taxon>
        <taxon>Mytiloidea</taxon>
        <taxon>Mytilidae</taxon>
        <taxon>Mytilinae</taxon>
        <taxon>Mytilus</taxon>
    </lineage>
</organism>
<keyword evidence="4 9" id="KW-0812">Transmembrane</keyword>
<accession>A0A8B6HSK7</accession>
<comment type="caution">
    <text evidence="10">The sequence shown here is derived from an EMBL/GenBank/DDBJ whole genome shotgun (WGS) entry which is preliminary data.</text>
</comment>
<evidence type="ECO:0000256" key="3">
    <source>
        <dbReference type="ARBA" id="ARBA00022475"/>
    </source>
</evidence>
<keyword evidence="6 9" id="KW-0406">Ion transport</keyword>
<sequence length="389" mass="45630">MGGIKKYDAENKIVIIKLGRSDDPLMHQVNRFGCVLLFVIVAIGLSAQRFAKSPIQCWCPAQFPDFQVNYINDYCWVRNTYVVDFNESLSTASSIKKTRIIQYYQWIPLILVFQALSFFAPRMVWLACSGYSLNIKKLLKMADDITLSHGNDKHELIQATVQYLKKYLKNQNCLNIRYRTWEGPRELLASYGLHKGNVLVFIFLMTSLLYAVSTVGQFLMVDILLGVDFKTLGFDVMSRVYNDKTIADHRRFPIVTFCDFYIRQITNIQSWTVQCSLPINLYSEMIFIIDWFILVFMTILNFAYFMYHIVSTILPYRAEIYIRKFMEIDGERVSKYQTISEHELEKQRDFIHCYLRRDGVFLIWLMSNKVNPVVAGEIVNNLWKSYQSE</sequence>
<evidence type="ECO:0000256" key="8">
    <source>
        <dbReference type="ARBA" id="ARBA00023303"/>
    </source>
</evidence>
<feature type="transmembrane region" description="Helical" evidence="9">
    <location>
        <begin position="198"/>
        <end position="221"/>
    </location>
</feature>
<evidence type="ECO:0000313" key="11">
    <source>
        <dbReference type="Proteomes" id="UP000596742"/>
    </source>
</evidence>
<evidence type="ECO:0000256" key="4">
    <source>
        <dbReference type="ARBA" id="ARBA00022692"/>
    </source>
</evidence>
<dbReference type="GO" id="GO:0005921">
    <property type="term" value="C:gap junction"/>
    <property type="evidence" value="ECO:0007669"/>
    <property type="project" value="UniProtKB-UniRule"/>
</dbReference>
<dbReference type="EMBL" id="UYJE01010520">
    <property type="protein sequence ID" value="VDI83991.1"/>
    <property type="molecule type" value="Genomic_DNA"/>
</dbReference>
<comment type="similarity">
    <text evidence="9">Belongs to the pannexin family.</text>
</comment>
<evidence type="ECO:0000256" key="6">
    <source>
        <dbReference type="ARBA" id="ARBA00023065"/>
    </source>
</evidence>
<keyword evidence="5 9" id="KW-1133">Transmembrane helix</keyword>
<protein>
    <recommendedName>
        <fullName evidence="9">Innexin</fullName>
    </recommendedName>
</protein>
<dbReference type="GO" id="GO:0034220">
    <property type="term" value="P:monoatomic ion transmembrane transport"/>
    <property type="evidence" value="ECO:0007669"/>
    <property type="project" value="UniProtKB-KW"/>
</dbReference>
<dbReference type="PROSITE" id="PS51013">
    <property type="entry name" value="PANNEXIN"/>
    <property type="match status" value="1"/>
</dbReference>
<evidence type="ECO:0000256" key="1">
    <source>
        <dbReference type="ARBA" id="ARBA00004651"/>
    </source>
</evidence>
<feature type="transmembrane region" description="Helical" evidence="9">
    <location>
        <begin position="29"/>
        <end position="47"/>
    </location>
</feature>
<dbReference type="AlphaFoldDB" id="A0A8B6HSK7"/>
<dbReference type="OrthoDB" id="5867527at2759"/>
<feature type="transmembrane region" description="Helical" evidence="9">
    <location>
        <begin position="286"/>
        <end position="307"/>
    </location>
</feature>
<dbReference type="Pfam" id="PF00876">
    <property type="entry name" value="Innexin"/>
    <property type="match status" value="1"/>
</dbReference>